<comment type="caution">
    <text evidence="2">The sequence shown here is derived from an EMBL/GenBank/DDBJ whole genome shotgun (WGS) entry which is preliminary data.</text>
</comment>
<feature type="region of interest" description="Disordered" evidence="1">
    <location>
        <begin position="398"/>
        <end position="420"/>
    </location>
</feature>
<feature type="region of interest" description="Disordered" evidence="1">
    <location>
        <begin position="194"/>
        <end position="236"/>
    </location>
</feature>
<gene>
    <name evidence="2" type="ORF">cyc_08427</name>
</gene>
<feature type="compositionally biased region" description="Basic and acidic residues" evidence="1">
    <location>
        <begin position="27"/>
        <end position="40"/>
    </location>
</feature>
<dbReference type="Proteomes" id="UP000095192">
    <property type="component" value="Unassembled WGS sequence"/>
</dbReference>
<evidence type="ECO:0000313" key="3">
    <source>
        <dbReference type="Proteomes" id="UP000095192"/>
    </source>
</evidence>
<feature type="compositionally biased region" description="Low complexity" evidence="1">
    <location>
        <begin position="69"/>
        <end position="95"/>
    </location>
</feature>
<feature type="region of interest" description="Disordered" evidence="1">
    <location>
        <begin position="260"/>
        <end position="290"/>
    </location>
</feature>
<protein>
    <submittedName>
        <fullName evidence="2">Uncharacterized protein</fullName>
    </submittedName>
</protein>
<dbReference type="InParanoid" id="A0A1D3DA76"/>
<accession>A0A1D3DA76</accession>
<feature type="compositionally biased region" description="Polar residues" evidence="1">
    <location>
        <begin position="41"/>
        <end position="51"/>
    </location>
</feature>
<proteinExistence type="predicted"/>
<feature type="compositionally biased region" description="Low complexity" evidence="1">
    <location>
        <begin position="197"/>
        <end position="220"/>
    </location>
</feature>
<feature type="region of interest" description="Disordered" evidence="1">
    <location>
        <begin position="1"/>
        <end position="108"/>
    </location>
</feature>
<dbReference type="AlphaFoldDB" id="A0A1D3DA76"/>
<name>A0A1D3DA76_9EIME</name>
<reference evidence="2 3" key="1">
    <citation type="journal article" date="2016" name="BMC Genomics">
        <title>Comparative genomics reveals Cyclospora cayetanensis possesses coccidia-like metabolism and invasion components but unique surface antigens.</title>
        <authorList>
            <person name="Liu S."/>
            <person name="Wang L."/>
            <person name="Zheng H."/>
            <person name="Xu Z."/>
            <person name="Roellig D.M."/>
            <person name="Li N."/>
            <person name="Frace M.A."/>
            <person name="Tang K."/>
            <person name="Arrowood M.J."/>
            <person name="Moss D.M."/>
            <person name="Zhang L."/>
            <person name="Feng Y."/>
            <person name="Xiao L."/>
        </authorList>
    </citation>
    <scope>NUCLEOTIDE SEQUENCE [LARGE SCALE GENOMIC DNA]</scope>
    <source>
        <strain evidence="2 3">CHN_HEN01</strain>
    </source>
</reference>
<dbReference type="VEuPathDB" id="ToxoDB:cyc_08427"/>
<feature type="compositionally biased region" description="Basic and acidic residues" evidence="1">
    <location>
        <begin position="408"/>
        <end position="418"/>
    </location>
</feature>
<sequence>MPSDMADCTEPSKAVWGSGDPFRGRHPVKEERPSTGDTHRVSLSTAFSTSAEPEGSPCAAPSVRPKPELLLAAPSSADSTPPASALAAAHASAPPQQQHSLPPPENGANPLVGSLQSMRLLHEVQEVPGPHGAYARHLMGFLQRRWLTGARAHLPAGSSASPWRLDARAGRGFLAEAGGSLGIGRWFEERENRGRRGAPVAGAAMASAAPSPQARGSGAAEDADSAESQARREERAKASAASLIRLASFEECSSIRKGAQRLKGPVEGTAPLPPGTTPRGRPCCSGIIGSGLSRGNEGPYSTPFAVLRSLSCPGRLRNAARAAVAAYTGKKHPHGEEGRKSVFLHTSTAEAPHPRRRLPLARLLRKKLWTLGSLPDHAMVVTRPSQVGRLSSCFFPPLPSDSSSNGSRGDHTTRHLKPETTGIKVLSRAISLLKRGKGGERPFFPPFPLLP</sequence>
<keyword evidence="3" id="KW-1185">Reference proteome</keyword>
<evidence type="ECO:0000256" key="1">
    <source>
        <dbReference type="SAM" id="MobiDB-lite"/>
    </source>
</evidence>
<dbReference type="EMBL" id="JROU02000101">
    <property type="protein sequence ID" value="OEH80356.1"/>
    <property type="molecule type" value="Genomic_DNA"/>
</dbReference>
<evidence type="ECO:0000313" key="2">
    <source>
        <dbReference type="EMBL" id="OEH80356.1"/>
    </source>
</evidence>
<organism evidence="2 3">
    <name type="scientific">Cyclospora cayetanensis</name>
    <dbReference type="NCBI Taxonomy" id="88456"/>
    <lineage>
        <taxon>Eukaryota</taxon>
        <taxon>Sar</taxon>
        <taxon>Alveolata</taxon>
        <taxon>Apicomplexa</taxon>
        <taxon>Conoidasida</taxon>
        <taxon>Coccidia</taxon>
        <taxon>Eucoccidiorida</taxon>
        <taxon>Eimeriorina</taxon>
        <taxon>Eimeriidae</taxon>
        <taxon>Cyclospora</taxon>
    </lineage>
</organism>